<feature type="domain" description="LytR/CpsA/Psr regulator C-terminal" evidence="2">
    <location>
        <begin position="86"/>
        <end position="174"/>
    </location>
</feature>
<proteinExistence type="predicted"/>
<keyword evidence="1" id="KW-0812">Transmembrane</keyword>
<evidence type="ECO:0000256" key="1">
    <source>
        <dbReference type="SAM" id="Phobius"/>
    </source>
</evidence>
<dbReference type="Pfam" id="PF13399">
    <property type="entry name" value="LytR_C"/>
    <property type="match status" value="1"/>
</dbReference>
<evidence type="ECO:0000259" key="2">
    <source>
        <dbReference type="Pfam" id="PF13399"/>
    </source>
</evidence>
<dbReference type="AlphaFoldDB" id="A0A975FMZ9"/>
<dbReference type="KEGG" id="aarc:G127AT_11850"/>
<name>A0A975FMZ9_9MICO</name>
<sequence>MAEPEFPRDRFDSVPRGIERVGAHRAPVRRRGWVGFVWAAAATVVLAGAGIVAVMMFNDRLDIAEPSAASTGSPSPTVEPTIDAAVPVIVLNGTETAGLAAQAAEVLGGSGITIASTANADESDIAETVVYYVRPELEGAARGVAGLLPESEVKHAESFAEMGAEIVVVLGGDYATAVGG</sequence>
<gene>
    <name evidence="3" type="ORF">G127AT_11850</name>
</gene>
<evidence type="ECO:0000313" key="4">
    <source>
        <dbReference type="Proteomes" id="UP000671914"/>
    </source>
</evidence>
<feature type="transmembrane region" description="Helical" evidence="1">
    <location>
        <begin position="33"/>
        <end position="57"/>
    </location>
</feature>
<dbReference type="InterPro" id="IPR027381">
    <property type="entry name" value="LytR/CpsA/Psr_C"/>
</dbReference>
<keyword evidence="4" id="KW-1185">Reference proteome</keyword>
<accession>A0A975FMZ9</accession>
<keyword evidence="1" id="KW-1133">Transmembrane helix</keyword>
<dbReference type="EMBL" id="CP071696">
    <property type="protein sequence ID" value="QTX03991.1"/>
    <property type="molecule type" value="Genomic_DNA"/>
</dbReference>
<protein>
    <submittedName>
        <fullName evidence="3">LytR C-terminal domain-containing protein</fullName>
    </submittedName>
</protein>
<dbReference type="Proteomes" id="UP000671914">
    <property type="component" value="Chromosome"/>
</dbReference>
<keyword evidence="1" id="KW-0472">Membrane</keyword>
<organism evidence="3 4">
    <name type="scientific">Agromyces archimandritae</name>
    <dbReference type="NCBI Taxonomy" id="2781962"/>
    <lineage>
        <taxon>Bacteria</taxon>
        <taxon>Bacillati</taxon>
        <taxon>Actinomycetota</taxon>
        <taxon>Actinomycetes</taxon>
        <taxon>Micrococcales</taxon>
        <taxon>Microbacteriaceae</taxon>
        <taxon>Agromyces</taxon>
    </lineage>
</organism>
<dbReference type="Gene3D" id="3.30.70.2390">
    <property type="match status" value="1"/>
</dbReference>
<reference evidence="3" key="1">
    <citation type="submission" date="2021-03" db="EMBL/GenBank/DDBJ databases">
        <title>Agromyces archimandritus sp. nov., isolated from the cockroach Archimandrita tessellata.</title>
        <authorList>
            <person name="Guzman J."/>
            <person name="Ortuzar M."/>
            <person name="Poehlein A."/>
            <person name="Daniel R."/>
            <person name="Trujillo M."/>
            <person name="Vilcinskas A."/>
        </authorList>
    </citation>
    <scope>NUCLEOTIDE SEQUENCE</scope>
    <source>
        <strain evidence="3">G127AT</strain>
    </source>
</reference>
<dbReference type="RefSeq" id="WP_210897137.1">
    <property type="nucleotide sequence ID" value="NZ_CP071696.1"/>
</dbReference>
<evidence type="ECO:0000313" key="3">
    <source>
        <dbReference type="EMBL" id="QTX03991.1"/>
    </source>
</evidence>